<evidence type="ECO:0000313" key="23">
    <source>
        <dbReference type="EMBL" id="KAJ8530830.1"/>
    </source>
</evidence>
<evidence type="ECO:0000256" key="2">
    <source>
        <dbReference type="ARBA" id="ARBA00009592"/>
    </source>
</evidence>
<dbReference type="AlphaFoldDB" id="A0A9Q1QVS1"/>
<dbReference type="InterPro" id="IPR051420">
    <property type="entry name" value="Ser_Thr_Kinases_DiverseReg"/>
</dbReference>
<evidence type="ECO:0000256" key="15">
    <source>
        <dbReference type="ARBA" id="ARBA00023136"/>
    </source>
</evidence>
<dbReference type="PROSITE" id="PS00107">
    <property type="entry name" value="PROTEIN_KINASE_ATP"/>
    <property type="match status" value="1"/>
</dbReference>
<dbReference type="PROSITE" id="PS50011">
    <property type="entry name" value="PROTEIN_KINASE_DOM"/>
    <property type="match status" value="1"/>
</dbReference>
<evidence type="ECO:0000256" key="19">
    <source>
        <dbReference type="ARBA" id="ARBA00048679"/>
    </source>
</evidence>
<evidence type="ECO:0000256" key="14">
    <source>
        <dbReference type="ARBA" id="ARBA00022989"/>
    </source>
</evidence>
<dbReference type="FunFam" id="1.10.510.10:FF:000445">
    <property type="entry name" value="MDIS1-interacting receptor like kinase 2"/>
    <property type="match status" value="1"/>
</dbReference>
<dbReference type="InterPro" id="IPR001245">
    <property type="entry name" value="Ser-Thr/Tyr_kinase_cat_dom"/>
</dbReference>
<evidence type="ECO:0000256" key="10">
    <source>
        <dbReference type="ARBA" id="ARBA00022737"/>
    </source>
</evidence>
<dbReference type="Pfam" id="PF07714">
    <property type="entry name" value="PK_Tyr_Ser-Thr"/>
    <property type="match status" value="1"/>
</dbReference>
<gene>
    <name evidence="23" type="ORF">K7X08_023711</name>
</gene>
<keyword evidence="6" id="KW-0433">Leucine-rich repeat</keyword>
<dbReference type="PANTHER" id="PTHR48005:SF76">
    <property type="entry name" value="LRR RECEPTOR-LIKE SERINE_THREONINE-PROTEIN KINASE"/>
    <property type="match status" value="1"/>
</dbReference>
<evidence type="ECO:0000256" key="17">
    <source>
        <dbReference type="ARBA" id="ARBA00023180"/>
    </source>
</evidence>
<keyword evidence="7" id="KW-0808">Transferase</keyword>
<evidence type="ECO:0000256" key="16">
    <source>
        <dbReference type="ARBA" id="ARBA00023170"/>
    </source>
</evidence>
<comment type="subcellular location">
    <subcellularLocation>
        <location evidence="1">Membrane</location>
        <topology evidence="1">Single-pass type I membrane protein</topology>
    </subcellularLocation>
</comment>
<dbReference type="PROSITE" id="PS00109">
    <property type="entry name" value="PROTEIN_KINASE_TYR"/>
    <property type="match status" value="1"/>
</dbReference>
<dbReference type="Gene3D" id="3.80.10.10">
    <property type="entry name" value="Ribonuclease Inhibitor"/>
    <property type="match status" value="1"/>
</dbReference>
<dbReference type="SUPFAM" id="SSF52058">
    <property type="entry name" value="L domain-like"/>
    <property type="match status" value="1"/>
</dbReference>
<dbReference type="InterPro" id="IPR001611">
    <property type="entry name" value="Leu-rich_rpt"/>
</dbReference>
<protein>
    <recommendedName>
        <fullName evidence="3">non-specific serine/threonine protein kinase</fullName>
        <ecNumber evidence="3">2.7.11.1</ecNumber>
    </recommendedName>
</protein>
<dbReference type="OrthoDB" id="1276466at2759"/>
<dbReference type="InterPro" id="IPR000719">
    <property type="entry name" value="Prot_kinase_dom"/>
</dbReference>
<keyword evidence="16" id="KW-0675">Receptor</keyword>
<sequence>MFLLNLSNNKFGQKIPKEIGRITHLSVLDLSHKPLGGEIPPQLASLKVLASLTLSHNSLSGHIPEEFESLTVLGDVVLSYNELEGPIPKNKAFMNASLEGNKGLCGNVTGFLPCEMSSSMVKKHSMVKGHKLILITVLPILGALLFLCAFAGALFLRDQRKRVRDVERRDSIDKEDGLLSISTLHGNSLYWDILKATEEFDATFCIGQGGFGSVYKVNLPSLGNIAVKRLHSSFEIKHRKSFMNEVRALTGIKHRNIVRLYGFCSNAQHSFLVYEYVERGSLYSILSNEVESNKLDWLKRVNIIKGVAYALSYMHHDCSPPIVHRDISSSNVLLDSEFEACVSDFGIAKVLKPDSSNCTALAGTYGYVAPELAYTMKVTEMCDVYSFGVLALEIIKGKHLGEYLTLLANSSTRDVQLSDLLDERLPHPEDEVKELLVFIIKLASSCLLENPKSRPTMHFISHMLSMDPPIYQIP</sequence>
<keyword evidence="11 20" id="KW-0547">Nucleotide-binding</keyword>
<dbReference type="SUPFAM" id="SSF56112">
    <property type="entry name" value="Protein kinase-like (PK-like)"/>
    <property type="match status" value="1"/>
</dbReference>
<evidence type="ECO:0000256" key="11">
    <source>
        <dbReference type="ARBA" id="ARBA00022741"/>
    </source>
</evidence>
<keyword evidence="24" id="KW-1185">Reference proteome</keyword>
<evidence type="ECO:0000256" key="5">
    <source>
        <dbReference type="ARBA" id="ARBA00022553"/>
    </source>
</evidence>
<evidence type="ECO:0000313" key="24">
    <source>
        <dbReference type="Proteomes" id="UP001152561"/>
    </source>
</evidence>
<keyword evidence="8 21" id="KW-0812">Transmembrane</keyword>
<dbReference type="Gene3D" id="1.10.510.10">
    <property type="entry name" value="Transferase(Phosphotransferase) domain 1"/>
    <property type="match status" value="1"/>
</dbReference>
<evidence type="ECO:0000256" key="8">
    <source>
        <dbReference type="ARBA" id="ARBA00022692"/>
    </source>
</evidence>
<keyword evidence="4" id="KW-0723">Serine/threonine-protein kinase</keyword>
<organism evidence="23 24">
    <name type="scientific">Anisodus acutangulus</name>
    <dbReference type="NCBI Taxonomy" id="402998"/>
    <lineage>
        <taxon>Eukaryota</taxon>
        <taxon>Viridiplantae</taxon>
        <taxon>Streptophyta</taxon>
        <taxon>Embryophyta</taxon>
        <taxon>Tracheophyta</taxon>
        <taxon>Spermatophyta</taxon>
        <taxon>Magnoliopsida</taxon>
        <taxon>eudicotyledons</taxon>
        <taxon>Gunneridae</taxon>
        <taxon>Pentapetalae</taxon>
        <taxon>asterids</taxon>
        <taxon>lamiids</taxon>
        <taxon>Solanales</taxon>
        <taxon>Solanaceae</taxon>
        <taxon>Solanoideae</taxon>
        <taxon>Hyoscyameae</taxon>
        <taxon>Anisodus</taxon>
    </lineage>
</organism>
<keyword evidence="13 20" id="KW-0067">ATP-binding</keyword>
<evidence type="ECO:0000256" key="6">
    <source>
        <dbReference type="ARBA" id="ARBA00022614"/>
    </source>
</evidence>
<dbReference type="InterPro" id="IPR032675">
    <property type="entry name" value="LRR_dom_sf"/>
</dbReference>
<dbReference type="FunFam" id="3.30.200.20:FF:000309">
    <property type="entry name" value="Leucine-rich repeat receptor protein kinase MSP1"/>
    <property type="match status" value="1"/>
</dbReference>
<dbReference type="InterPro" id="IPR011009">
    <property type="entry name" value="Kinase-like_dom_sf"/>
</dbReference>
<dbReference type="EMBL" id="JAJAGQ010000021">
    <property type="protein sequence ID" value="KAJ8530830.1"/>
    <property type="molecule type" value="Genomic_DNA"/>
</dbReference>
<dbReference type="EC" id="2.7.11.1" evidence="3"/>
<feature type="binding site" evidence="20">
    <location>
        <position position="228"/>
    </location>
    <ligand>
        <name>ATP</name>
        <dbReference type="ChEBI" id="CHEBI:30616"/>
    </ligand>
</feature>
<evidence type="ECO:0000256" key="13">
    <source>
        <dbReference type="ARBA" id="ARBA00022840"/>
    </source>
</evidence>
<dbReference type="PANTHER" id="PTHR48005">
    <property type="entry name" value="LEUCINE RICH REPEAT KINASE 2"/>
    <property type="match status" value="1"/>
</dbReference>
<comment type="catalytic activity">
    <reaction evidence="19">
        <text>L-seryl-[protein] + ATP = O-phospho-L-seryl-[protein] + ADP + H(+)</text>
        <dbReference type="Rhea" id="RHEA:17989"/>
        <dbReference type="Rhea" id="RHEA-COMP:9863"/>
        <dbReference type="Rhea" id="RHEA-COMP:11604"/>
        <dbReference type="ChEBI" id="CHEBI:15378"/>
        <dbReference type="ChEBI" id="CHEBI:29999"/>
        <dbReference type="ChEBI" id="CHEBI:30616"/>
        <dbReference type="ChEBI" id="CHEBI:83421"/>
        <dbReference type="ChEBI" id="CHEBI:456216"/>
        <dbReference type="EC" id="2.7.11.1"/>
    </reaction>
</comment>
<evidence type="ECO:0000256" key="20">
    <source>
        <dbReference type="PROSITE-ProRule" id="PRU10141"/>
    </source>
</evidence>
<evidence type="ECO:0000256" key="12">
    <source>
        <dbReference type="ARBA" id="ARBA00022777"/>
    </source>
</evidence>
<keyword evidence="5" id="KW-0597">Phosphoprotein</keyword>
<evidence type="ECO:0000256" key="9">
    <source>
        <dbReference type="ARBA" id="ARBA00022729"/>
    </source>
</evidence>
<evidence type="ECO:0000256" key="3">
    <source>
        <dbReference type="ARBA" id="ARBA00012513"/>
    </source>
</evidence>
<dbReference type="InterPro" id="IPR008266">
    <property type="entry name" value="Tyr_kinase_AS"/>
</dbReference>
<name>A0A9Q1QVS1_9SOLA</name>
<dbReference type="GO" id="GO:0005524">
    <property type="term" value="F:ATP binding"/>
    <property type="evidence" value="ECO:0007669"/>
    <property type="project" value="UniProtKB-UniRule"/>
</dbReference>
<dbReference type="GO" id="GO:0004674">
    <property type="term" value="F:protein serine/threonine kinase activity"/>
    <property type="evidence" value="ECO:0007669"/>
    <property type="project" value="UniProtKB-KW"/>
</dbReference>
<keyword evidence="14 21" id="KW-1133">Transmembrane helix</keyword>
<evidence type="ECO:0000259" key="22">
    <source>
        <dbReference type="PROSITE" id="PS50011"/>
    </source>
</evidence>
<evidence type="ECO:0000256" key="1">
    <source>
        <dbReference type="ARBA" id="ARBA00004479"/>
    </source>
</evidence>
<evidence type="ECO:0000256" key="21">
    <source>
        <dbReference type="SAM" id="Phobius"/>
    </source>
</evidence>
<feature type="transmembrane region" description="Helical" evidence="21">
    <location>
        <begin position="132"/>
        <end position="156"/>
    </location>
</feature>
<dbReference type="Proteomes" id="UP001152561">
    <property type="component" value="Unassembled WGS sequence"/>
</dbReference>
<keyword evidence="15 21" id="KW-0472">Membrane</keyword>
<dbReference type="FunFam" id="3.80.10.10:FF:000111">
    <property type="entry name" value="LRR receptor-like serine/threonine-protein kinase ERECTA"/>
    <property type="match status" value="1"/>
</dbReference>
<keyword evidence="9" id="KW-0732">Signal</keyword>
<comment type="catalytic activity">
    <reaction evidence="18">
        <text>L-threonyl-[protein] + ATP = O-phospho-L-threonyl-[protein] + ADP + H(+)</text>
        <dbReference type="Rhea" id="RHEA:46608"/>
        <dbReference type="Rhea" id="RHEA-COMP:11060"/>
        <dbReference type="Rhea" id="RHEA-COMP:11605"/>
        <dbReference type="ChEBI" id="CHEBI:15378"/>
        <dbReference type="ChEBI" id="CHEBI:30013"/>
        <dbReference type="ChEBI" id="CHEBI:30616"/>
        <dbReference type="ChEBI" id="CHEBI:61977"/>
        <dbReference type="ChEBI" id="CHEBI:456216"/>
        <dbReference type="EC" id="2.7.11.1"/>
    </reaction>
</comment>
<reference evidence="24" key="1">
    <citation type="journal article" date="2023" name="Proc. Natl. Acad. Sci. U.S.A.">
        <title>Genomic and structural basis for evolution of tropane alkaloid biosynthesis.</title>
        <authorList>
            <person name="Wanga Y.-J."/>
            <person name="Taina T."/>
            <person name="Yua J.-Y."/>
            <person name="Lia J."/>
            <person name="Xua B."/>
            <person name="Chenc J."/>
            <person name="D'Auriad J.C."/>
            <person name="Huanga J.-P."/>
            <person name="Huanga S.-X."/>
        </authorList>
    </citation>
    <scope>NUCLEOTIDE SEQUENCE [LARGE SCALE GENOMIC DNA]</scope>
    <source>
        <strain evidence="24">cv. KIB-2019</strain>
    </source>
</reference>
<dbReference type="Pfam" id="PF00560">
    <property type="entry name" value="LRR_1"/>
    <property type="match status" value="3"/>
</dbReference>
<dbReference type="Gene3D" id="3.30.200.20">
    <property type="entry name" value="Phosphorylase Kinase, domain 1"/>
    <property type="match status" value="1"/>
</dbReference>
<comment type="similarity">
    <text evidence="2">Belongs to the RLP family.</text>
</comment>
<evidence type="ECO:0000256" key="7">
    <source>
        <dbReference type="ARBA" id="ARBA00022679"/>
    </source>
</evidence>
<evidence type="ECO:0000256" key="4">
    <source>
        <dbReference type="ARBA" id="ARBA00022527"/>
    </source>
</evidence>
<keyword evidence="10" id="KW-0677">Repeat</keyword>
<accession>A0A9Q1QVS1</accession>
<evidence type="ECO:0000256" key="18">
    <source>
        <dbReference type="ARBA" id="ARBA00047899"/>
    </source>
</evidence>
<keyword evidence="12" id="KW-0418">Kinase</keyword>
<proteinExistence type="inferred from homology"/>
<keyword evidence="17" id="KW-0325">Glycoprotein</keyword>
<comment type="caution">
    <text evidence="23">The sequence shown here is derived from an EMBL/GenBank/DDBJ whole genome shotgun (WGS) entry which is preliminary data.</text>
</comment>
<dbReference type="GO" id="GO:0016020">
    <property type="term" value="C:membrane"/>
    <property type="evidence" value="ECO:0007669"/>
    <property type="project" value="UniProtKB-SubCell"/>
</dbReference>
<feature type="domain" description="Protein kinase" evidence="22">
    <location>
        <begin position="200"/>
        <end position="470"/>
    </location>
</feature>
<dbReference type="InterPro" id="IPR017441">
    <property type="entry name" value="Protein_kinase_ATP_BS"/>
</dbReference>